<organism evidence="7 8">
    <name type="scientific">Methylophaga sulfidovorans</name>
    <dbReference type="NCBI Taxonomy" id="45496"/>
    <lineage>
        <taxon>Bacteria</taxon>
        <taxon>Pseudomonadati</taxon>
        <taxon>Pseudomonadota</taxon>
        <taxon>Gammaproteobacteria</taxon>
        <taxon>Thiotrichales</taxon>
        <taxon>Piscirickettsiaceae</taxon>
        <taxon>Methylophaga</taxon>
    </lineage>
</organism>
<dbReference type="InterPro" id="IPR007197">
    <property type="entry name" value="rSAM"/>
</dbReference>
<name>A0A1I3WV32_9GAMM</name>
<dbReference type="CDD" id="cd01335">
    <property type="entry name" value="Radical_SAM"/>
    <property type="match status" value="1"/>
</dbReference>
<proteinExistence type="predicted"/>
<dbReference type="AlphaFoldDB" id="A0A1I3WV32"/>
<protein>
    <submittedName>
        <fullName evidence="7">Molybdenum cofactor biosynthesis enzyme MoaA</fullName>
    </submittedName>
</protein>
<dbReference type="SUPFAM" id="SSF102114">
    <property type="entry name" value="Radical SAM enzymes"/>
    <property type="match status" value="1"/>
</dbReference>
<evidence type="ECO:0000259" key="6">
    <source>
        <dbReference type="PROSITE" id="PS51918"/>
    </source>
</evidence>
<dbReference type="SFLD" id="SFLDG01067">
    <property type="entry name" value="SPASM/twitch_domain_containing"/>
    <property type="match status" value="1"/>
</dbReference>
<feature type="domain" description="Radical SAM core" evidence="6">
    <location>
        <begin position="43"/>
        <end position="268"/>
    </location>
</feature>
<dbReference type="InterPro" id="IPR050377">
    <property type="entry name" value="Radical_SAM_PqqE_MftC-like"/>
</dbReference>
<sequence length="371" mass="41925">MLNLAVEQSDSVLSADELAKREGLRARKPYVAEKLANIHAMEGRGEISPIIRLEKSYLCNFQCTHCSAEYYMDRHMEKVLHVKDERKKIDLDDIRKLSKEADELGLARFVITGGEPLVMRDLDEVVAAIDPEKHYVILDTNGWFLDDEKAKHLKEIGVEKIQLSLDSFIEEDHDNFRNKKGSYKRVMRAIDAALDAGLNLILSTVLVKGRAKTEEFLEMCQYCTDKNVGLYVSYAKPTGSCTEHPEFVIEKEDADVLRQLEKDYNVFTHMTPSYGSHKGCITVKGIITVTSTGEVTPCPYIDFSIGNLFETSLKEVLDRGMRNPWLGPHRPDCLIGEDPKFIKIHTEKTAGATHLPLPWGEGFSDNDSLTD</sequence>
<evidence type="ECO:0000256" key="1">
    <source>
        <dbReference type="ARBA" id="ARBA00001966"/>
    </source>
</evidence>
<evidence type="ECO:0000256" key="3">
    <source>
        <dbReference type="ARBA" id="ARBA00022723"/>
    </source>
</evidence>
<dbReference type="PROSITE" id="PS51918">
    <property type="entry name" value="RADICAL_SAM"/>
    <property type="match status" value="1"/>
</dbReference>
<dbReference type="InterPro" id="IPR006638">
    <property type="entry name" value="Elp3/MiaA/NifB-like_rSAM"/>
</dbReference>
<evidence type="ECO:0000256" key="4">
    <source>
        <dbReference type="ARBA" id="ARBA00023004"/>
    </source>
</evidence>
<dbReference type="Pfam" id="PF13186">
    <property type="entry name" value="SPASM"/>
    <property type="match status" value="1"/>
</dbReference>
<dbReference type="PANTHER" id="PTHR11228:SF35">
    <property type="entry name" value="MOLYBDENUM COFACTOR BIOSYNTHESIS PROTEIN A-RELATED"/>
    <property type="match status" value="1"/>
</dbReference>
<evidence type="ECO:0000256" key="5">
    <source>
        <dbReference type="ARBA" id="ARBA00023014"/>
    </source>
</evidence>
<dbReference type="GO" id="GO:0003824">
    <property type="term" value="F:catalytic activity"/>
    <property type="evidence" value="ECO:0007669"/>
    <property type="project" value="InterPro"/>
</dbReference>
<dbReference type="GO" id="GO:0046872">
    <property type="term" value="F:metal ion binding"/>
    <property type="evidence" value="ECO:0007669"/>
    <property type="project" value="UniProtKB-KW"/>
</dbReference>
<dbReference type="Proteomes" id="UP000198924">
    <property type="component" value="Unassembled WGS sequence"/>
</dbReference>
<keyword evidence="8" id="KW-1185">Reference proteome</keyword>
<dbReference type="EMBL" id="FOSH01000005">
    <property type="protein sequence ID" value="SFK10747.1"/>
    <property type="molecule type" value="Genomic_DNA"/>
</dbReference>
<dbReference type="GO" id="GO:0051536">
    <property type="term" value="F:iron-sulfur cluster binding"/>
    <property type="evidence" value="ECO:0007669"/>
    <property type="project" value="UniProtKB-KW"/>
</dbReference>
<evidence type="ECO:0000313" key="8">
    <source>
        <dbReference type="Proteomes" id="UP000198924"/>
    </source>
</evidence>
<dbReference type="Gene3D" id="3.20.20.70">
    <property type="entry name" value="Aldolase class I"/>
    <property type="match status" value="1"/>
</dbReference>
<dbReference type="Pfam" id="PF04055">
    <property type="entry name" value="Radical_SAM"/>
    <property type="match status" value="1"/>
</dbReference>
<keyword evidence="3" id="KW-0479">Metal-binding</keyword>
<dbReference type="STRING" id="45496.SAMN04488079_10557"/>
<reference evidence="8" key="1">
    <citation type="submission" date="2016-10" db="EMBL/GenBank/DDBJ databases">
        <authorList>
            <person name="Varghese N."/>
            <person name="Submissions S."/>
        </authorList>
    </citation>
    <scope>NUCLEOTIDE SEQUENCE [LARGE SCALE GENOMIC DNA]</scope>
    <source>
        <strain evidence="8">DSM 11578</strain>
    </source>
</reference>
<keyword evidence="5" id="KW-0411">Iron-sulfur</keyword>
<evidence type="ECO:0000256" key="2">
    <source>
        <dbReference type="ARBA" id="ARBA00022691"/>
    </source>
</evidence>
<dbReference type="SFLD" id="SFLDS00029">
    <property type="entry name" value="Radical_SAM"/>
    <property type="match status" value="1"/>
</dbReference>
<dbReference type="PANTHER" id="PTHR11228">
    <property type="entry name" value="RADICAL SAM DOMAIN PROTEIN"/>
    <property type="match status" value="1"/>
</dbReference>
<dbReference type="SFLD" id="SFLDG01386">
    <property type="entry name" value="main_SPASM_domain-containing"/>
    <property type="match status" value="1"/>
</dbReference>
<dbReference type="InterPro" id="IPR023885">
    <property type="entry name" value="4Fe4S-binding_SPASM_dom"/>
</dbReference>
<dbReference type="InterPro" id="IPR013785">
    <property type="entry name" value="Aldolase_TIM"/>
</dbReference>
<dbReference type="RefSeq" id="WP_091712143.1">
    <property type="nucleotide sequence ID" value="NZ_FOSH01000005.1"/>
</dbReference>
<accession>A0A1I3WV32</accession>
<dbReference type="InterPro" id="IPR058240">
    <property type="entry name" value="rSAM_sf"/>
</dbReference>
<keyword evidence="4" id="KW-0408">Iron</keyword>
<comment type="cofactor">
    <cofactor evidence="1">
        <name>[4Fe-4S] cluster</name>
        <dbReference type="ChEBI" id="CHEBI:49883"/>
    </cofactor>
</comment>
<evidence type="ECO:0000313" key="7">
    <source>
        <dbReference type="EMBL" id="SFK10747.1"/>
    </source>
</evidence>
<gene>
    <name evidence="7" type="ORF">SAMN04488079_10557</name>
</gene>
<dbReference type="SMART" id="SM00729">
    <property type="entry name" value="Elp3"/>
    <property type="match status" value="1"/>
</dbReference>
<keyword evidence="2" id="KW-0949">S-adenosyl-L-methionine</keyword>
<dbReference type="OrthoDB" id="9792276at2"/>